<protein>
    <submittedName>
        <fullName evidence="3">Fungal-specific transcription factor domain-containing protein</fullName>
    </submittedName>
</protein>
<dbReference type="InterPro" id="IPR021858">
    <property type="entry name" value="Fun_TF"/>
</dbReference>
<dbReference type="Pfam" id="PF11951">
    <property type="entry name" value="Fungal_trans_2"/>
    <property type="match status" value="1"/>
</dbReference>
<evidence type="ECO:0000313" key="3">
    <source>
        <dbReference type="EMBL" id="KAH6869273.1"/>
    </source>
</evidence>
<dbReference type="OrthoDB" id="3597252at2759"/>
<evidence type="ECO:0000313" key="4">
    <source>
        <dbReference type="Proteomes" id="UP000777438"/>
    </source>
</evidence>
<proteinExistence type="predicted"/>
<dbReference type="PANTHER" id="PTHR37534:SF7">
    <property type="entry name" value="TRANSCRIPTIONAL ACTIVATOR PROTEIN UGA3"/>
    <property type="match status" value="1"/>
</dbReference>
<dbReference type="GO" id="GO:0000976">
    <property type="term" value="F:transcription cis-regulatory region binding"/>
    <property type="evidence" value="ECO:0007669"/>
    <property type="project" value="TreeGrafter"/>
</dbReference>
<dbReference type="AlphaFoldDB" id="A0A9P8VQ34"/>
<keyword evidence="2" id="KW-0539">Nucleus</keyword>
<reference evidence="3 4" key="1">
    <citation type="journal article" date="2021" name="Nat. Commun.">
        <title>Genetic determinants of endophytism in the Arabidopsis root mycobiome.</title>
        <authorList>
            <person name="Mesny F."/>
            <person name="Miyauchi S."/>
            <person name="Thiergart T."/>
            <person name="Pickel B."/>
            <person name="Atanasova L."/>
            <person name="Karlsson M."/>
            <person name="Huettel B."/>
            <person name="Barry K.W."/>
            <person name="Haridas S."/>
            <person name="Chen C."/>
            <person name="Bauer D."/>
            <person name="Andreopoulos W."/>
            <person name="Pangilinan J."/>
            <person name="LaButti K."/>
            <person name="Riley R."/>
            <person name="Lipzen A."/>
            <person name="Clum A."/>
            <person name="Drula E."/>
            <person name="Henrissat B."/>
            <person name="Kohler A."/>
            <person name="Grigoriev I.V."/>
            <person name="Martin F.M."/>
            <person name="Hacquard S."/>
        </authorList>
    </citation>
    <scope>NUCLEOTIDE SEQUENCE [LARGE SCALE GENOMIC DNA]</scope>
    <source>
        <strain evidence="3 4">MPI-CAGE-CH-0241</strain>
    </source>
</reference>
<dbReference type="GO" id="GO:0005634">
    <property type="term" value="C:nucleus"/>
    <property type="evidence" value="ECO:0007669"/>
    <property type="project" value="UniProtKB-SubCell"/>
</dbReference>
<keyword evidence="4" id="KW-1185">Reference proteome</keyword>
<gene>
    <name evidence="3" type="ORF">B0T10DRAFT_594835</name>
</gene>
<evidence type="ECO:0000256" key="2">
    <source>
        <dbReference type="ARBA" id="ARBA00023242"/>
    </source>
</evidence>
<comment type="subcellular location">
    <subcellularLocation>
        <location evidence="1">Nucleus</location>
    </subcellularLocation>
</comment>
<organism evidence="3 4">
    <name type="scientific">Thelonectria olida</name>
    <dbReference type="NCBI Taxonomy" id="1576542"/>
    <lineage>
        <taxon>Eukaryota</taxon>
        <taxon>Fungi</taxon>
        <taxon>Dikarya</taxon>
        <taxon>Ascomycota</taxon>
        <taxon>Pezizomycotina</taxon>
        <taxon>Sordariomycetes</taxon>
        <taxon>Hypocreomycetidae</taxon>
        <taxon>Hypocreales</taxon>
        <taxon>Nectriaceae</taxon>
        <taxon>Thelonectria</taxon>
    </lineage>
</organism>
<comment type="caution">
    <text evidence="3">The sequence shown here is derived from an EMBL/GenBank/DDBJ whole genome shotgun (WGS) entry which is preliminary data.</text>
</comment>
<dbReference type="PANTHER" id="PTHR37534">
    <property type="entry name" value="TRANSCRIPTIONAL ACTIVATOR PROTEIN UGA3"/>
    <property type="match status" value="1"/>
</dbReference>
<accession>A0A9P8VQ34</accession>
<dbReference type="GO" id="GO:0045944">
    <property type="term" value="P:positive regulation of transcription by RNA polymerase II"/>
    <property type="evidence" value="ECO:0007669"/>
    <property type="project" value="TreeGrafter"/>
</dbReference>
<name>A0A9P8VQ34_9HYPO</name>
<sequence>MGPLPQVPGLTSPYQLQWNFSEDLGPCWVSAYSINLAMQPAGLDPFPVLSSLPPPLAHQPSQPPNLPWPLPAAKAKSREAIHSQDTEDTPKCRPLPKSLISPFTDVQDLLVPRTAPLYVRPENGQVNGYIKFNWPSTRPSRRPSMGSSVVVEKVVYDSTRMSTVSTSRVVNLAGQASTPAKVKGVTAPLGDIASVPSMCSSPQESSMRLVTTGEPQVSPPHFGFQANMDRMDMQLSQFYVNNWCPGRSILSSTNSWLKDFAQMDENEGIRCAIQSLAGVYIYDYLPDERIRQRTNERHVLADAHFSKLLTTLKSTEAKKRSEAVTMAIILSIQDVVLTERHLKKPHSPRWLEGFKKGEHFLDLTDPGHLSWHANSTPLTSLHISQSIIVGRALILTQTMMQPPSPAALDPTQEASRFSWLLCGTGKDLYEIHGGCGFSRKLLYTISQITYCTARLQQESDSMIVPITAGYLYRELLEMRQWSSEFIPWDVAHECPQTIVQVRKKPNDYIISTDEDMTDVTAEAWRFAVIIYLQCRLLRLPRNHPHVLANLTDLAKCIRIMPTSGPRFTAQAPLLPVFFLGMLATQPDHKQASRAWFEQVVRTPVRSSVPPLYRVLQRIWAWIDAEIEIPSMPTQLPKTIGRRLPWWEYLIAKIHEKEEETLCLT</sequence>
<dbReference type="GO" id="GO:0003700">
    <property type="term" value="F:DNA-binding transcription factor activity"/>
    <property type="evidence" value="ECO:0007669"/>
    <property type="project" value="TreeGrafter"/>
</dbReference>
<dbReference type="Proteomes" id="UP000777438">
    <property type="component" value="Unassembled WGS sequence"/>
</dbReference>
<evidence type="ECO:0000256" key="1">
    <source>
        <dbReference type="ARBA" id="ARBA00004123"/>
    </source>
</evidence>
<dbReference type="EMBL" id="JAGPYM010000075">
    <property type="protein sequence ID" value="KAH6869273.1"/>
    <property type="molecule type" value="Genomic_DNA"/>
</dbReference>